<name>A0A6I8LMU3_9PSEU</name>
<dbReference type="EMBL" id="CABVGP010000001">
    <property type="protein sequence ID" value="VVJ18360.1"/>
    <property type="molecule type" value="Genomic_DNA"/>
</dbReference>
<evidence type="ECO:0000313" key="2">
    <source>
        <dbReference type="EMBL" id="VVJ18360.1"/>
    </source>
</evidence>
<dbReference type="NCBIfam" id="NF041216">
    <property type="entry name" value="CU044_2847_fam"/>
    <property type="match status" value="1"/>
</dbReference>
<dbReference type="Proteomes" id="UP000399805">
    <property type="component" value="Unassembled WGS sequence"/>
</dbReference>
<feature type="domain" description="Trypsin-co-occurring" evidence="1">
    <location>
        <begin position="21"/>
        <end position="112"/>
    </location>
</feature>
<gene>
    <name evidence="2" type="ORF">AA23TX_03381</name>
</gene>
<dbReference type="AlphaFoldDB" id="A0A6I8LMU3"/>
<evidence type="ECO:0000313" key="3">
    <source>
        <dbReference type="Proteomes" id="UP000399805"/>
    </source>
</evidence>
<protein>
    <recommendedName>
        <fullName evidence="1">Trypsin-co-occurring domain-containing protein</fullName>
    </recommendedName>
</protein>
<sequence>MTIDDEFLSDRSVRIPVEIGGHPVYVEAVLVGGAEDEEVAARVPSFGEFTEALGSVTRSVTDAVLGGLGKVKPAKVGVEFGCEIGVESGQLTAILVKGTAKANVKVTLEWKPGGDG</sequence>
<keyword evidence="3" id="KW-1185">Reference proteome</keyword>
<proteinExistence type="predicted"/>
<reference evidence="2 3" key="1">
    <citation type="submission" date="2019-09" db="EMBL/GenBank/DDBJ databases">
        <authorList>
            <person name="Leyn A S."/>
        </authorList>
    </citation>
    <scope>NUCLEOTIDE SEQUENCE [LARGE SCALE GENOMIC DNA]</scope>
    <source>
        <strain evidence="2">AA231_1</strain>
    </source>
</reference>
<accession>A0A6I8LMU3</accession>
<dbReference type="RefSeq" id="WP_155543376.1">
    <property type="nucleotide sequence ID" value="NZ_CABVGP010000001.1"/>
</dbReference>
<evidence type="ECO:0000259" key="1">
    <source>
        <dbReference type="Pfam" id="PF19493"/>
    </source>
</evidence>
<dbReference type="Pfam" id="PF19493">
    <property type="entry name" value="Trypco1"/>
    <property type="match status" value="1"/>
</dbReference>
<organism evidence="2 3">
    <name type="scientific">Amycolatopsis camponoti</name>
    <dbReference type="NCBI Taxonomy" id="2606593"/>
    <lineage>
        <taxon>Bacteria</taxon>
        <taxon>Bacillati</taxon>
        <taxon>Actinomycetota</taxon>
        <taxon>Actinomycetes</taxon>
        <taxon>Pseudonocardiales</taxon>
        <taxon>Pseudonocardiaceae</taxon>
        <taxon>Amycolatopsis</taxon>
    </lineage>
</organism>
<dbReference type="InterPro" id="IPR045794">
    <property type="entry name" value="Trypco1"/>
</dbReference>